<sequence length="254" mass="28456">MVQLPESLFLPHGKRAVLLLHAYSGSPNDVRMLARSLEKLDYTVYAPLFKGHGTLDPLDILHESSAHWWQDSQQAVKFLQAKGYQEIAVLGLSMGGIFSTRLLTEASKDFVGGGFFCSPIAPVKTQVAENFLLYAKQVIERTGEVLTEEMLMMYRPLVEKQLATIEAQAKQAYEKLTAIQAPFFMAQAGQDEMIEAKGVFQTAALLQQTPFTLKWYPKSSHVITVGPERRQFEQDVADFLAGLGWRENNGEKNN</sequence>
<dbReference type="InterPro" id="IPR012354">
    <property type="entry name" value="Esterase_lipase"/>
</dbReference>
<name>A0ABU3FTX9_9ENTE</name>
<dbReference type="InterPro" id="IPR050266">
    <property type="entry name" value="AB_hydrolase_sf"/>
</dbReference>
<proteinExistence type="predicted"/>
<dbReference type="Gene3D" id="3.40.50.1820">
    <property type="entry name" value="alpha/beta hydrolase"/>
    <property type="match status" value="1"/>
</dbReference>
<dbReference type="PANTHER" id="PTHR43798:SF31">
    <property type="entry name" value="AB HYDROLASE SUPERFAMILY PROTEIN YCLE"/>
    <property type="match status" value="1"/>
</dbReference>
<evidence type="ECO:0000313" key="4">
    <source>
        <dbReference type="Proteomes" id="UP001265301"/>
    </source>
</evidence>
<evidence type="ECO:0000256" key="1">
    <source>
        <dbReference type="ARBA" id="ARBA00022801"/>
    </source>
</evidence>
<protein>
    <submittedName>
        <fullName evidence="3">Alpha/beta fold hydrolase</fullName>
    </submittedName>
</protein>
<dbReference type="Pfam" id="PF12146">
    <property type="entry name" value="Hydrolase_4"/>
    <property type="match status" value="1"/>
</dbReference>
<dbReference type="PIRSF" id="PIRSF017388">
    <property type="entry name" value="Esterase_lipase"/>
    <property type="match status" value="1"/>
</dbReference>
<keyword evidence="4" id="KW-1185">Reference proteome</keyword>
<dbReference type="PANTHER" id="PTHR43798">
    <property type="entry name" value="MONOACYLGLYCEROL LIPASE"/>
    <property type="match status" value="1"/>
</dbReference>
<accession>A0ABU3FTX9</accession>
<organism evidence="3 4">
    <name type="scientific">Enterococcus viikkiensis</name>
    <dbReference type="NCBI Taxonomy" id="930854"/>
    <lineage>
        <taxon>Bacteria</taxon>
        <taxon>Bacillati</taxon>
        <taxon>Bacillota</taxon>
        <taxon>Bacilli</taxon>
        <taxon>Lactobacillales</taxon>
        <taxon>Enterococcaceae</taxon>
        <taxon>Enterococcus</taxon>
    </lineage>
</organism>
<dbReference type="InterPro" id="IPR029058">
    <property type="entry name" value="AB_hydrolase_fold"/>
</dbReference>
<dbReference type="SUPFAM" id="SSF53474">
    <property type="entry name" value="alpha/beta-Hydrolases"/>
    <property type="match status" value="1"/>
</dbReference>
<gene>
    <name evidence="3" type="ORF">P7H59_10020</name>
</gene>
<evidence type="ECO:0000313" key="3">
    <source>
        <dbReference type="EMBL" id="MDT2828774.1"/>
    </source>
</evidence>
<keyword evidence="1 3" id="KW-0378">Hydrolase</keyword>
<evidence type="ECO:0000259" key="2">
    <source>
        <dbReference type="Pfam" id="PF12146"/>
    </source>
</evidence>
<dbReference type="InterPro" id="IPR022742">
    <property type="entry name" value="Hydrolase_4"/>
</dbReference>
<dbReference type="RefSeq" id="WP_311819427.1">
    <property type="nucleotide sequence ID" value="NZ_JARQBN010000019.1"/>
</dbReference>
<dbReference type="Proteomes" id="UP001265301">
    <property type="component" value="Unassembled WGS sequence"/>
</dbReference>
<reference evidence="3 4" key="1">
    <citation type="submission" date="2023-03" db="EMBL/GenBank/DDBJ databases">
        <authorList>
            <person name="Shen W."/>
            <person name="Cai J."/>
        </authorList>
    </citation>
    <scope>NUCLEOTIDE SEQUENCE [LARGE SCALE GENOMIC DNA]</scope>
    <source>
        <strain evidence="3 4">B101</strain>
    </source>
</reference>
<comment type="caution">
    <text evidence="3">The sequence shown here is derived from an EMBL/GenBank/DDBJ whole genome shotgun (WGS) entry which is preliminary data.</text>
</comment>
<dbReference type="EMBL" id="JARQBN010000019">
    <property type="protein sequence ID" value="MDT2828774.1"/>
    <property type="molecule type" value="Genomic_DNA"/>
</dbReference>
<dbReference type="GO" id="GO:0016787">
    <property type="term" value="F:hydrolase activity"/>
    <property type="evidence" value="ECO:0007669"/>
    <property type="project" value="UniProtKB-KW"/>
</dbReference>
<feature type="domain" description="Serine aminopeptidase S33" evidence="2">
    <location>
        <begin position="14"/>
        <end position="141"/>
    </location>
</feature>